<dbReference type="GeneID" id="113208221"/>
<dbReference type="GO" id="GO:0035556">
    <property type="term" value="P:intracellular signal transduction"/>
    <property type="evidence" value="ECO:0007669"/>
    <property type="project" value="TreeGrafter"/>
</dbReference>
<dbReference type="GO" id="GO:0005634">
    <property type="term" value="C:nucleus"/>
    <property type="evidence" value="ECO:0007669"/>
    <property type="project" value="TreeGrafter"/>
</dbReference>
<evidence type="ECO:0000256" key="1">
    <source>
        <dbReference type="ARBA" id="ARBA00022527"/>
    </source>
</evidence>
<dbReference type="PROSITE" id="PS50011">
    <property type="entry name" value="PROTEIN_KINASE_DOM"/>
    <property type="match status" value="1"/>
</dbReference>
<feature type="compositionally biased region" description="Low complexity" evidence="6">
    <location>
        <begin position="896"/>
        <end position="906"/>
    </location>
</feature>
<evidence type="ECO:0000259" key="7">
    <source>
        <dbReference type="PROSITE" id="PS50011"/>
    </source>
</evidence>
<accession>A0A9C6TP90</accession>
<dbReference type="OrthoDB" id="74764at2759"/>
<dbReference type="PANTHER" id="PTHR24342:SF12">
    <property type="entry name" value="DEATH-ASSOCIATED PROTEIN KINASE RELATED"/>
    <property type="match status" value="1"/>
</dbReference>
<feature type="compositionally biased region" description="Pro residues" evidence="6">
    <location>
        <begin position="476"/>
        <end position="499"/>
    </location>
</feature>
<feature type="compositionally biased region" description="Low complexity" evidence="6">
    <location>
        <begin position="611"/>
        <end position="628"/>
    </location>
</feature>
<keyword evidence="5" id="KW-0067">ATP-binding</keyword>
<feature type="compositionally biased region" description="Basic residues" evidence="6">
    <location>
        <begin position="909"/>
        <end position="918"/>
    </location>
</feature>
<feature type="region of interest" description="Disordered" evidence="6">
    <location>
        <begin position="416"/>
        <end position="459"/>
    </location>
</feature>
<dbReference type="InterPro" id="IPR008271">
    <property type="entry name" value="Ser/Thr_kinase_AS"/>
</dbReference>
<feature type="region of interest" description="Disordered" evidence="6">
    <location>
        <begin position="473"/>
        <end position="511"/>
    </location>
</feature>
<evidence type="ECO:0000313" key="9">
    <source>
        <dbReference type="RefSeq" id="XP_052120116.1"/>
    </source>
</evidence>
<dbReference type="GO" id="GO:0043065">
    <property type="term" value="P:positive regulation of apoptotic process"/>
    <property type="evidence" value="ECO:0007669"/>
    <property type="project" value="TreeGrafter"/>
</dbReference>
<dbReference type="PANTHER" id="PTHR24342">
    <property type="entry name" value="SERINE/THREONINE-PROTEIN KINASE 17"/>
    <property type="match status" value="1"/>
</dbReference>
<evidence type="ECO:0000256" key="6">
    <source>
        <dbReference type="SAM" id="MobiDB-lite"/>
    </source>
</evidence>
<keyword evidence="4" id="KW-0418">Kinase</keyword>
<dbReference type="Gene3D" id="1.10.510.10">
    <property type="entry name" value="Transferase(Phosphotransferase) domain 1"/>
    <property type="match status" value="1"/>
</dbReference>
<feature type="region of interest" description="Disordered" evidence="6">
    <location>
        <begin position="571"/>
        <end position="651"/>
    </location>
</feature>
<dbReference type="PROSITE" id="PS00108">
    <property type="entry name" value="PROTEIN_KINASE_ST"/>
    <property type="match status" value="1"/>
</dbReference>
<name>A0A9C6TP90_FRAOC</name>
<dbReference type="SUPFAM" id="SSF56112">
    <property type="entry name" value="Protein kinase-like (PK-like)"/>
    <property type="match status" value="1"/>
</dbReference>
<dbReference type="KEGG" id="foc:113208221"/>
<feature type="compositionally biased region" description="Acidic residues" evidence="6">
    <location>
        <begin position="588"/>
        <end position="610"/>
    </location>
</feature>
<evidence type="ECO:0000256" key="3">
    <source>
        <dbReference type="ARBA" id="ARBA00022741"/>
    </source>
</evidence>
<feature type="region of interest" description="Disordered" evidence="6">
    <location>
        <begin position="788"/>
        <end position="918"/>
    </location>
</feature>
<dbReference type="AlphaFoldDB" id="A0A9C6TP90"/>
<dbReference type="RefSeq" id="XP_052120116.1">
    <property type="nucleotide sequence ID" value="XM_052264156.1"/>
</dbReference>
<proteinExistence type="predicted"/>
<feature type="region of interest" description="Disordered" evidence="6">
    <location>
        <begin position="300"/>
        <end position="320"/>
    </location>
</feature>
<dbReference type="Proteomes" id="UP000504606">
    <property type="component" value="Unplaced"/>
</dbReference>
<feature type="compositionally biased region" description="Basic and acidic residues" evidence="6">
    <location>
        <begin position="630"/>
        <end position="640"/>
    </location>
</feature>
<dbReference type="InterPro" id="IPR000719">
    <property type="entry name" value="Prot_kinase_dom"/>
</dbReference>
<feature type="compositionally biased region" description="Pro residues" evidence="6">
    <location>
        <begin position="803"/>
        <end position="812"/>
    </location>
</feature>
<feature type="domain" description="Protein kinase" evidence="7">
    <location>
        <begin position="1"/>
        <end position="252"/>
    </location>
</feature>
<feature type="compositionally biased region" description="Low complexity" evidence="6">
    <location>
        <begin position="423"/>
        <end position="439"/>
    </location>
</feature>
<organism evidence="8 9">
    <name type="scientific">Frankliniella occidentalis</name>
    <name type="common">Western flower thrips</name>
    <name type="synonym">Euthrips occidentalis</name>
    <dbReference type="NCBI Taxonomy" id="133901"/>
    <lineage>
        <taxon>Eukaryota</taxon>
        <taxon>Metazoa</taxon>
        <taxon>Ecdysozoa</taxon>
        <taxon>Arthropoda</taxon>
        <taxon>Hexapoda</taxon>
        <taxon>Insecta</taxon>
        <taxon>Pterygota</taxon>
        <taxon>Neoptera</taxon>
        <taxon>Paraneoptera</taxon>
        <taxon>Thysanoptera</taxon>
        <taxon>Terebrantia</taxon>
        <taxon>Thripoidea</taxon>
        <taxon>Thripidae</taxon>
        <taxon>Frankliniella</taxon>
    </lineage>
</organism>
<feature type="region of interest" description="Disordered" evidence="6">
    <location>
        <begin position="740"/>
        <end position="768"/>
    </location>
</feature>
<feature type="region of interest" description="Disordered" evidence="6">
    <location>
        <begin position="243"/>
        <end position="281"/>
    </location>
</feature>
<keyword evidence="1" id="KW-0723">Serine/threonine-protein kinase</keyword>
<reference evidence="9" key="1">
    <citation type="submission" date="2025-08" db="UniProtKB">
        <authorList>
            <consortium name="RefSeq"/>
        </authorList>
    </citation>
    <scope>IDENTIFICATION</scope>
    <source>
        <tissue evidence="9">Whole organism</tissue>
    </source>
</reference>
<keyword evidence="3" id="KW-0547">Nucleotide-binding</keyword>
<dbReference type="GO" id="GO:0005524">
    <property type="term" value="F:ATP binding"/>
    <property type="evidence" value="ECO:0007669"/>
    <property type="project" value="UniProtKB-KW"/>
</dbReference>
<dbReference type="SMART" id="SM00220">
    <property type="entry name" value="S_TKc"/>
    <property type="match status" value="1"/>
</dbReference>
<keyword evidence="2" id="KW-0808">Transferase</keyword>
<gene>
    <name evidence="9" type="primary">LOC113208221</name>
</gene>
<keyword evidence="8" id="KW-1185">Reference proteome</keyword>
<feature type="compositionally biased region" description="Low complexity" evidence="6">
    <location>
        <begin position="751"/>
        <end position="768"/>
    </location>
</feature>
<feature type="compositionally biased region" description="Gly residues" evidence="6">
    <location>
        <begin position="301"/>
        <end position="311"/>
    </location>
</feature>
<dbReference type="InterPro" id="IPR011009">
    <property type="entry name" value="Kinase-like_dom_sf"/>
</dbReference>
<evidence type="ECO:0000313" key="8">
    <source>
        <dbReference type="Proteomes" id="UP000504606"/>
    </source>
</evidence>
<feature type="compositionally biased region" description="Low complexity" evidence="6">
    <location>
        <begin position="576"/>
        <end position="587"/>
    </location>
</feature>
<dbReference type="Pfam" id="PF00069">
    <property type="entry name" value="Pkinase"/>
    <property type="match status" value="1"/>
</dbReference>
<evidence type="ECO:0000256" key="5">
    <source>
        <dbReference type="ARBA" id="ARBA00022840"/>
    </source>
</evidence>
<feature type="compositionally biased region" description="Polar residues" evidence="6">
    <location>
        <begin position="447"/>
        <end position="457"/>
    </location>
</feature>
<dbReference type="Gene3D" id="3.30.200.20">
    <property type="entry name" value="Phosphorylase Kinase, domain 1"/>
    <property type="match status" value="1"/>
</dbReference>
<evidence type="ECO:0000256" key="4">
    <source>
        <dbReference type="ARBA" id="ARBA00022777"/>
    </source>
</evidence>
<dbReference type="GO" id="GO:0004674">
    <property type="term" value="F:protein serine/threonine kinase activity"/>
    <property type="evidence" value="ECO:0007669"/>
    <property type="project" value="UniProtKB-KW"/>
</dbReference>
<feature type="compositionally biased region" description="Low complexity" evidence="6">
    <location>
        <begin position="868"/>
        <end position="878"/>
    </location>
</feature>
<protein>
    <submittedName>
        <fullName evidence="9">Serine/threonine-protein kinase ULK1-like</fullName>
    </submittedName>
</protein>
<sequence>MLGLFASVRRCRSRDTGTQLAAKFSSRQRYGVDCSAEIHHEIALLSLCSPSPRVVKLHDVFQTDTEIILVMEYAPGGDLQTLIDDNIVPYESDVVSFTRQLVEGLGYLHHRKIAHLDIKPQNLVMMGDFPDCDVKLCDFEISRVILEGTEIREILGTPDYVAPEILHYEPITMAADMWSLGVTVYVLLTGFSPFGGETDQETFCNISRAQLDFPEELFEDVSPEAQDFIRRLLQRDPRSRPTAKECLRHPWLSQRSAESGPGRTRSCASCSQPATPGATAPNLRKYLSKSREALFERVLQRGGGGGGGGPLGAARTKAGPGARLCESQMSLVSKSRERELQAALVAMSPSLSRSREKLYGLRSLSRSQEVLAMYRALPGLRTLTRATTADLSQLGLLGRGSHTSVGSELDTLPDLEDEAEPVSGSFSTPATPAPSVSSPAQPPLLERTTSSPTPTTNALPVTVIPTTTVAVAVAPSPAPGDRPTSPTPEPAVTPAPSAPVAPVVQDAHTQAEADAEAEAIISALRSGLLARGAPALPALLAPLMVAAATSANGCLGHQHETRPEITATAGLQREQSTLSSHSESSESTLDEDAQVDEDLDEDNEDNDSDAEQQQQPHQQGQQDAQDLQDQQDKQDPRDPQDPQGEQDIDEPRFTVQQLITAYNLHDEVVTKSSLDFTMAATDRETKILQPNNKSKFPTGPNALRLFIPDIDITNAKPRKSKSGRKPCAISKIIEEDAVDGEQPCLSPETISNNNNNVNSHVNNNNNNVNSKTTCHLDMPKPVIRVDDVSYLPNGTDTPSALKEPPPPPPLPPTSSSTVSLLEPKKSFKSVRPGAPSVAPASSVHRHRRSASTPNSEPRTAGLSPSPSPSTTKTGRSSSNTNGVHRSGSAAGPVRKTSGSTGSNSTSEKLRRKSTPVFK</sequence>
<evidence type="ECO:0000256" key="2">
    <source>
        <dbReference type="ARBA" id="ARBA00022679"/>
    </source>
</evidence>